<feature type="region of interest" description="Disordered" evidence="6">
    <location>
        <begin position="427"/>
        <end position="448"/>
    </location>
</feature>
<protein>
    <recommendedName>
        <fullName evidence="11">LIM zinc-binding domain-containing protein</fullName>
    </recommendedName>
</protein>
<dbReference type="Pfam" id="PF12130">
    <property type="entry name" value="bMERB_dom"/>
    <property type="match status" value="1"/>
</dbReference>
<feature type="domain" description="BMERB" evidence="8">
    <location>
        <begin position="940"/>
        <end position="1079"/>
    </location>
</feature>
<dbReference type="SUPFAM" id="SSF57716">
    <property type="entry name" value="Glucocorticoid receptor-like (DNA-binding domain)"/>
    <property type="match status" value="1"/>
</dbReference>
<feature type="compositionally biased region" description="Basic and acidic residues" evidence="6">
    <location>
        <begin position="716"/>
        <end position="726"/>
    </location>
</feature>
<evidence type="ECO:0000259" key="8">
    <source>
        <dbReference type="PROSITE" id="PS51848"/>
    </source>
</evidence>
<dbReference type="PANTHER" id="PTHR24206">
    <property type="entry name" value="OS06G0237300 PROTEIN"/>
    <property type="match status" value="1"/>
</dbReference>
<accession>A0A016X2J8</accession>
<evidence type="ECO:0000256" key="4">
    <source>
        <dbReference type="PROSITE-ProRule" id="PRU00125"/>
    </source>
</evidence>
<keyword evidence="3 4" id="KW-0440">LIM domain</keyword>
<dbReference type="EMBL" id="JARK01000006">
    <property type="protein sequence ID" value="EYC46125.1"/>
    <property type="molecule type" value="Genomic_DNA"/>
</dbReference>
<feature type="compositionally biased region" description="Basic and acidic residues" evidence="6">
    <location>
        <begin position="492"/>
        <end position="501"/>
    </location>
</feature>
<feature type="compositionally biased region" description="Polar residues" evidence="6">
    <location>
        <begin position="619"/>
        <end position="634"/>
    </location>
</feature>
<feature type="compositionally biased region" description="Polar residues" evidence="6">
    <location>
        <begin position="502"/>
        <end position="513"/>
    </location>
</feature>
<dbReference type="InterPro" id="IPR022735">
    <property type="entry name" value="bMERB_dom"/>
</dbReference>
<dbReference type="SMART" id="SM01203">
    <property type="entry name" value="DUF3585"/>
    <property type="match status" value="1"/>
</dbReference>
<proteinExistence type="predicted"/>
<comment type="caution">
    <text evidence="9">The sequence shown here is derived from an EMBL/GenBank/DDBJ whole genome shotgun (WGS) entry which is preliminary data.</text>
</comment>
<keyword evidence="2 4" id="KW-0862">Zinc</keyword>
<feature type="compositionally biased region" description="Polar residues" evidence="6">
    <location>
        <begin position="752"/>
        <end position="767"/>
    </location>
</feature>
<evidence type="ECO:0008006" key="11">
    <source>
        <dbReference type="Google" id="ProtNLM"/>
    </source>
</evidence>
<feature type="region of interest" description="Disordered" evidence="6">
    <location>
        <begin position="476"/>
        <end position="534"/>
    </location>
</feature>
<evidence type="ECO:0000313" key="9">
    <source>
        <dbReference type="EMBL" id="EYC46125.1"/>
    </source>
</evidence>
<feature type="domain" description="LIM zinc-binding" evidence="7">
    <location>
        <begin position="336"/>
        <end position="403"/>
    </location>
</feature>
<feature type="region of interest" description="Disordered" evidence="6">
    <location>
        <begin position="617"/>
        <end position="636"/>
    </location>
</feature>
<dbReference type="PROSITE" id="PS50023">
    <property type="entry name" value="LIM_DOMAIN_2"/>
    <property type="match status" value="1"/>
</dbReference>
<keyword evidence="10" id="KW-1185">Reference proteome</keyword>
<organism evidence="9 10">
    <name type="scientific">Ancylostoma ceylanicum</name>
    <dbReference type="NCBI Taxonomy" id="53326"/>
    <lineage>
        <taxon>Eukaryota</taxon>
        <taxon>Metazoa</taxon>
        <taxon>Ecdysozoa</taxon>
        <taxon>Nematoda</taxon>
        <taxon>Chromadorea</taxon>
        <taxon>Rhabditida</taxon>
        <taxon>Rhabditina</taxon>
        <taxon>Rhabditomorpha</taxon>
        <taxon>Strongyloidea</taxon>
        <taxon>Ancylostomatidae</taxon>
        <taxon>Ancylostomatinae</taxon>
        <taxon>Ancylostoma</taxon>
    </lineage>
</organism>
<evidence type="ECO:0000313" key="10">
    <source>
        <dbReference type="Proteomes" id="UP000024635"/>
    </source>
</evidence>
<dbReference type="AlphaFoldDB" id="A0A016X2J8"/>
<feature type="compositionally biased region" description="Basic and acidic residues" evidence="6">
    <location>
        <begin position="838"/>
        <end position="848"/>
    </location>
</feature>
<evidence type="ECO:0000259" key="7">
    <source>
        <dbReference type="PROSITE" id="PS50023"/>
    </source>
</evidence>
<keyword evidence="1 4" id="KW-0479">Metal-binding</keyword>
<feature type="compositionally biased region" description="Acidic residues" evidence="6">
    <location>
        <begin position="571"/>
        <end position="581"/>
    </location>
</feature>
<evidence type="ECO:0000256" key="5">
    <source>
        <dbReference type="SAM" id="Coils"/>
    </source>
</evidence>
<dbReference type="OrthoDB" id="5838405at2759"/>
<dbReference type="GO" id="GO:0046872">
    <property type="term" value="F:metal ion binding"/>
    <property type="evidence" value="ECO:0007669"/>
    <property type="project" value="UniProtKB-KW"/>
</dbReference>
<feature type="compositionally biased region" description="Basic and acidic residues" evidence="6">
    <location>
        <begin position="780"/>
        <end position="792"/>
    </location>
</feature>
<dbReference type="CDD" id="cd09358">
    <property type="entry name" value="LIM_Mical_like"/>
    <property type="match status" value="1"/>
</dbReference>
<feature type="coiled-coil region" evidence="5">
    <location>
        <begin position="928"/>
        <end position="977"/>
    </location>
</feature>
<name>A0A016X2J8_9BILA</name>
<reference evidence="10" key="1">
    <citation type="journal article" date="2015" name="Nat. Genet.">
        <title>The genome and transcriptome of the zoonotic hookworm Ancylostoma ceylanicum identify infection-specific gene families.</title>
        <authorList>
            <person name="Schwarz E.M."/>
            <person name="Hu Y."/>
            <person name="Antoshechkin I."/>
            <person name="Miller M.M."/>
            <person name="Sternberg P.W."/>
            <person name="Aroian R.V."/>
        </authorList>
    </citation>
    <scope>NUCLEOTIDE SEQUENCE</scope>
    <source>
        <strain evidence="10">HY135</strain>
    </source>
</reference>
<sequence>MSSCEHWRVVFRRQSAFHQKTALKRGKVAKTFIDADFEMKWWRNKLLPSSNPKRCGSIQRLADNLMGCSSFAAPGTMAVENTELSASACVYPDDTENIPEADRVRRRNSTVVRHYSFKTLTEQKDEDSKYYTKRPPVDRLNPELVQKVEQIVSGDLNKRRESEFYADKNRKAERLTQRLPKNDIEEMEKKLEHSGMGVLYAKKEHISSQDEKIIRANAAYARKEAESGFSNEEKLSRFKEFDNKIAKSEEVMKRRDLAGVDPFEKWRLSNPYPSAMPENDVPKSSVPPPPPPRKTREVHQNDGVVMRPVAPVQPKRHMSAPVMPSLYDSVNARRQETCRLCEKVVYLAERMQVESMFVHKNCFRCAYCNQPLRLGEYGKDKDLEFRYPRRFFCKTHLRAPLKEKIARIERAVRLLEKSSGRDQELLAENAQIDESPTTEAPVVTPTSGDPLMQCSATLSFFSPEQLRDRTVQRMRDCGVGGPISPVSEVASVDERTPERAEFSSQLRKSSLPSVDSKKPELELSGSNSSFEEDEFDDCDAYSSCSLGSNGGAGRTSDDRLSVSGEESSASEGEEDALEEGDLEELEKTVLQFSDENPERPLTDAQVVSVINKINERRSTQMTTPRSSCESSAQNGVPEEKFYTPRELFFRDMSGSSNQSSASPGSANGKMLVEDNFSTPLAAPNAWDIRKRKAADLERLRTESRLKAKLKTDEELGLEKSMGDRRSMPVIELSKASITDPSSPPKPRDRGMSLSNTPTPNPRVTRSLTVGAGDVPVQTVEKWEEPKTYDKETCTSQPSASMPRPPSTGLLSRLFSPDAIRKPKPQQPQQTTSSPVNPERIHSESRKETNMLGSTFRRFKLKREEHSARDTPSSSAHSSPCTSPHPVLSSSGGEPDNRDVPCAAVAPSPRLEAGPSNSPTHISVNERNIRLFQKRAEKIRRQHDDERRRSAQEIQRGLQECEIRLEEIKSKGQSLEMKLLEDPENAWAMESWFALVHEREVLKCKEEMLRLSKREMELEVKYRDLNLRFKQLGEGMNDNLAANSDLLAAMLAVVEEKKEVNRLNEDAKQCYKKVNPAIQAMREKGRNFQKFKPIFSCM</sequence>
<keyword evidence="5" id="KW-0175">Coiled coil</keyword>
<gene>
    <name evidence="9" type="primary">Acey_s0406.g888</name>
    <name evidence="9" type="ORF">Y032_0406g888</name>
</gene>
<evidence type="ECO:0000256" key="1">
    <source>
        <dbReference type="ARBA" id="ARBA00022723"/>
    </source>
</evidence>
<dbReference type="STRING" id="53326.A0A016X2J8"/>
<dbReference type="InterPro" id="IPR001781">
    <property type="entry name" value="Znf_LIM"/>
</dbReference>
<evidence type="ECO:0000256" key="3">
    <source>
        <dbReference type="ARBA" id="ARBA00023038"/>
    </source>
</evidence>
<dbReference type="SMART" id="SM00132">
    <property type="entry name" value="LIM"/>
    <property type="match status" value="1"/>
</dbReference>
<feature type="region of interest" description="Disordered" evidence="6">
    <location>
        <begin position="271"/>
        <end position="297"/>
    </location>
</feature>
<evidence type="ECO:0000256" key="2">
    <source>
        <dbReference type="ARBA" id="ARBA00022833"/>
    </source>
</evidence>
<dbReference type="Proteomes" id="UP000024635">
    <property type="component" value="Unassembled WGS sequence"/>
</dbReference>
<dbReference type="PROSITE" id="PS51848">
    <property type="entry name" value="BMERB"/>
    <property type="match status" value="1"/>
</dbReference>
<feature type="compositionally biased region" description="Low complexity" evidence="6">
    <location>
        <begin position="870"/>
        <end position="885"/>
    </location>
</feature>
<evidence type="ECO:0000256" key="6">
    <source>
        <dbReference type="SAM" id="MobiDB-lite"/>
    </source>
</evidence>
<feature type="region of interest" description="Disordered" evidence="6">
    <location>
        <begin position="716"/>
        <end position="921"/>
    </location>
</feature>
<dbReference type="Gene3D" id="2.10.110.10">
    <property type="entry name" value="Cysteine Rich Protein"/>
    <property type="match status" value="1"/>
</dbReference>
<feature type="region of interest" description="Disordered" evidence="6">
    <location>
        <begin position="546"/>
        <end position="581"/>
    </location>
</feature>